<reference evidence="11" key="1">
    <citation type="submission" date="2020-12" db="EMBL/GenBank/DDBJ databases">
        <authorList>
            <person name="Iha C."/>
        </authorList>
    </citation>
    <scope>NUCLEOTIDE SEQUENCE</scope>
</reference>
<dbReference type="FunFam" id="3.30.200.20:FF:000075">
    <property type="entry name" value="Probable serine/threonine-protein kinase WNK1"/>
    <property type="match status" value="1"/>
</dbReference>
<dbReference type="OrthoDB" id="4062651at2759"/>
<dbReference type="SUPFAM" id="SSF56112">
    <property type="entry name" value="Protein kinase-like (PK-like)"/>
    <property type="match status" value="1"/>
</dbReference>
<keyword evidence="2" id="KW-0723">Serine/threonine-protein kinase</keyword>
<dbReference type="EMBL" id="CAJHUC010002887">
    <property type="protein sequence ID" value="CAD7704494.1"/>
    <property type="molecule type" value="Genomic_DNA"/>
</dbReference>
<evidence type="ECO:0000256" key="1">
    <source>
        <dbReference type="ARBA" id="ARBA00012513"/>
    </source>
</evidence>
<dbReference type="FunFam" id="1.10.510.10:FF:001565">
    <property type="entry name" value="WNK protein kinase"/>
    <property type="match status" value="1"/>
</dbReference>
<keyword evidence="5" id="KW-0418">Kinase</keyword>
<dbReference type="AlphaFoldDB" id="A0A8S1JI13"/>
<dbReference type="InterPro" id="IPR050588">
    <property type="entry name" value="WNK_Ser-Thr_kinase"/>
</dbReference>
<feature type="region of interest" description="Disordered" evidence="9">
    <location>
        <begin position="569"/>
        <end position="599"/>
    </location>
</feature>
<evidence type="ECO:0000256" key="9">
    <source>
        <dbReference type="SAM" id="MobiDB-lite"/>
    </source>
</evidence>
<keyword evidence="12" id="KW-1185">Reference proteome</keyword>
<comment type="catalytic activity">
    <reaction evidence="8">
        <text>L-seryl-[protein] + ATP = O-phospho-L-seryl-[protein] + ADP + H(+)</text>
        <dbReference type="Rhea" id="RHEA:17989"/>
        <dbReference type="Rhea" id="RHEA-COMP:9863"/>
        <dbReference type="Rhea" id="RHEA-COMP:11604"/>
        <dbReference type="ChEBI" id="CHEBI:15378"/>
        <dbReference type="ChEBI" id="CHEBI:29999"/>
        <dbReference type="ChEBI" id="CHEBI:30616"/>
        <dbReference type="ChEBI" id="CHEBI:83421"/>
        <dbReference type="ChEBI" id="CHEBI:456216"/>
        <dbReference type="EC" id="2.7.11.1"/>
    </reaction>
</comment>
<feature type="compositionally biased region" description="Polar residues" evidence="9">
    <location>
        <begin position="497"/>
        <end position="508"/>
    </location>
</feature>
<dbReference type="PROSITE" id="PS00108">
    <property type="entry name" value="PROTEIN_KINASE_ST"/>
    <property type="match status" value="1"/>
</dbReference>
<evidence type="ECO:0000256" key="5">
    <source>
        <dbReference type="ARBA" id="ARBA00022777"/>
    </source>
</evidence>
<evidence type="ECO:0000256" key="3">
    <source>
        <dbReference type="ARBA" id="ARBA00022679"/>
    </source>
</evidence>
<dbReference type="InterPro" id="IPR011009">
    <property type="entry name" value="Kinase-like_dom_sf"/>
</dbReference>
<accession>A0A8S1JI13</accession>
<evidence type="ECO:0000256" key="4">
    <source>
        <dbReference type="ARBA" id="ARBA00022741"/>
    </source>
</evidence>
<organism evidence="11 12">
    <name type="scientific">Ostreobium quekettii</name>
    <dbReference type="NCBI Taxonomy" id="121088"/>
    <lineage>
        <taxon>Eukaryota</taxon>
        <taxon>Viridiplantae</taxon>
        <taxon>Chlorophyta</taxon>
        <taxon>core chlorophytes</taxon>
        <taxon>Ulvophyceae</taxon>
        <taxon>TCBD clade</taxon>
        <taxon>Bryopsidales</taxon>
        <taxon>Ostreobineae</taxon>
        <taxon>Ostreobiaceae</taxon>
        <taxon>Ostreobium</taxon>
    </lineage>
</organism>
<dbReference type="EC" id="2.7.11.1" evidence="1"/>
<evidence type="ECO:0000259" key="10">
    <source>
        <dbReference type="PROSITE" id="PS50011"/>
    </source>
</evidence>
<comment type="catalytic activity">
    <reaction evidence="7">
        <text>L-threonyl-[protein] + ATP = O-phospho-L-threonyl-[protein] + ADP + H(+)</text>
        <dbReference type="Rhea" id="RHEA:46608"/>
        <dbReference type="Rhea" id="RHEA-COMP:11060"/>
        <dbReference type="Rhea" id="RHEA-COMP:11605"/>
        <dbReference type="ChEBI" id="CHEBI:15378"/>
        <dbReference type="ChEBI" id="CHEBI:30013"/>
        <dbReference type="ChEBI" id="CHEBI:30616"/>
        <dbReference type="ChEBI" id="CHEBI:61977"/>
        <dbReference type="ChEBI" id="CHEBI:456216"/>
        <dbReference type="EC" id="2.7.11.1"/>
    </reaction>
</comment>
<dbReference type="PROSITE" id="PS50011">
    <property type="entry name" value="PROTEIN_KINASE_DOM"/>
    <property type="match status" value="1"/>
</dbReference>
<dbReference type="PANTHER" id="PTHR13902">
    <property type="entry name" value="SERINE/THREONINE-PROTEIN KINASE WNK WITH NO LYSINE -RELATED"/>
    <property type="match status" value="1"/>
</dbReference>
<evidence type="ECO:0000256" key="2">
    <source>
        <dbReference type="ARBA" id="ARBA00022527"/>
    </source>
</evidence>
<keyword evidence="6" id="KW-0067">ATP-binding</keyword>
<feature type="domain" description="Protein kinase" evidence="10">
    <location>
        <begin position="14"/>
        <end position="275"/>
    </location>
</feature>
<sequence>MDMVVETDPTGRFARSSEVLGKGASKTVYKAFDRIEGREVAWNQALLTSGSMQAAHGLLHTEVKVLNTLKHRHIMKFYASWVDDELGTINFITEYFASGTLKRHRLAHRSFDLNMTLMKRWTWQILQGLVYLHGRNPPVIHRDLKCDNIFIHGVSGVVKIGDLGLARLMEENLSLCHTCIGTPEFMAPELYNEAYNEKVDIYSFGMLILELVTMTYPYSECKTACQIYRHVTEGIPPAALATIEDEETREFIKLCTRYDHEQRPSARQLVKHKYFDDVRAPSPSSKLFCPSSRPELAMDSSSLVSENTQESLPTLAECQSAPERFAACMTSDASMDDGDKDGLPFVETISDADECARGGSKKCESVVSGGDTDAQRPESVFSALDTDQSLTKRQFSLQHKGSTALPFVDVVNFELVFGGPGATKKLMFSFDVLSDTVEDVGLELEEEYSLTPEETDQFTTMLKQELERAMHNSSLADHQPHVLGTFGSIQVSMSLDDWTNNHSGNQAPLSHRSGDKSGVVRSVSGQIKSSGRSGKTGPKMSFKINVEQSQSVRSLSSCSLKLSTRSLNAQSAKAASSEELKKKKKSTDGEGSKKRKSYERNDSINGFAFEKPGGMWRKLVQHLHNGANSIRRRSTSHRRCKMGRIGGDSRAKSQEDPVQANNCTDVMARAADEEGSVLSGEAGTLSEGGTPRQAPLVQKRRSSLNLAARSLTPVVNQVRLAAGAVKHIKEAAVILCRNSLEGKKVLFEIRRKGGSKKKGMAEAVVKEQAETSRVEVVEEDKVFQDSAKILDVPDQHVNRAGSCGPAQPTVEKHGSRIFRPLRKAAKKAMWPWRRKRGERL</sequence>
<protein>
    <recommendedName>
        <fullName evidence="1">non-specific serine/threonine protein kinase</fullName>
        <ecNumber evidence="1">2.7.11.1</ecNumber>
    </recommendedName>
</protein>
<dbReference type="Proteomes" id="UP000708148">
    <property type="component" value="Unassembled WGS sequence"/>
</dbReference>
<comment type="caution">
    <text evidence="11">The sequence shown here is derived from an EMBL/GenBank/DDBJ whole genome shotgun (WGS) entry which is preliminary data.</text>
</comment>
<dbReference type="Gene3D" id="1.10.510.10">
    <property type="entry name" value="Transferase(Phosphotransferase) domain 1"/>
    <property type="match status" value="1"/>
</dbReference>
<evidence type="ECO:0000313" key="12">
    <source>
        <dbReference type="Proteomes" id="UP000708148"/>
    </source>
</evidence>
<gene>
    <name evidence="11" type="ORF">OSTQU699_LOCUS9849</name>
</gene>
<feature type="compositionally biased region" description="Polar residues" evidence="9">
    <location>
        <begin position="523"/>
        <end position="533"/>
    </location>
</feature>
<evidence type="ECO:0000256" key="8">
    <source>
        <dbReference type="ARBA" id="ARBA00048679"/>
    </source>
</evidence>
<dbReference type="GO" id="GO:0005524">
    <property type="term" value="F:ATP binding"/>
    <property type="evidence" value="ECO:0007669"/>
    <property type="project" value="UniProtKB-KW"/>
</dbReference>
<proteinExistence type="predicted"/>
<feature type="region of interest" description="Disordered" evidence="9">
    <location>
        <begin position="497"/>
        <end position="541"/>
    </location>
</feature>
<keyword evidence="3" id="KW-0808">Transferase</keyword>
<feature type="compositionally biased region" description="Basic and acidic residues" evidence="9">
    <location>
        <begin position="576"/>
        <end position="599"/>
    </location>
</feature>
<dbReference type="SMART" id="SM00220">
    <property type="entry name" value="S_TKc"/>
    <property type="match status" value="1"/>
</dbReference>
<keyword evidence="4" id="KW-0547">Nucleotide-binding</keyword>
<name>A0A8S1JI13_9CHLO</name>
<evidence type="ECO:0000256" key="6">
    <source>
        <dbReference type="ARBA" id="ARBA00022840"/>
    </source>
</evidence>
<dbReference type="GO" id="GO:0004674">
    <property type="term" value="F:protein serine/threonine kinase activity"/>
    <property type="evidence" value="ECO:0007669"/>
    <property type="project" value="UniProtKB-KW"/>
</dbReference>
<dbReference type="Pfam" id="PF00069">
    <property type="entry name" value="Pkinase"/>
    <property type="match status" value="1"/>
</dbReference>
<dbReference type="InterPro" id="IPR000719">
    <property type="entry name" value="Prot_kinase_dom"/>
</dbReference>
<evidence type="ECO:0000313" key="11">
    <source>
        <dbReference type="EMBL" id="CAD7704494.1"/>
    </source>
</evidence>
<dbReference type="InterPro" id="IPR008271">
    <property type="entry name" value="Ser/Thr_kinase_AS"/>
</dbReference>
<evidence type="ECO:0000256" key="7">
    <source>
        <dbReference type="ARBA" id="ARBA00047899"/>
    </source>
</evidence>
<dbReference type="Gene3D" id="3.30.200.20">
    <property type="entry name" value="Phosphorylase Kinase, domain 1"/>
    <property type="match status" value="1"/>
</dbReference>